<sequence>MPAEYTADELALLDGIEYREGDVLALSARLRDRGLGPERTADLLTQARLRGEAAAKFGAAEAARMLLTRDGLEQATRRAVARLHARRFREAGIGSVADLGCGLGGDSAAFAREGLRVLAVERDPRTAAFAAHNLAPHPAAEVRRADVAELDLGALADAAGRPVEALWLDPARREEPGSRRSPGGQARRIFDPEAFSPPFSLIEALARTGLPLGVKMGPGMDRAAIPAGAEAEWVSHRGEVVELVLWFNALRSPGVRRRATVLGPDPLEPEVLASLASGDDFGRGPEAPVGEPGAFLYEPDGAVIRAELVDRLAGATGGRLVDPRIAYVFSDEEHRLDWATGWRVLEALPLHAKPLKRWVREHGVTDLTIKKRGVDVVPEALRRQLLAGAKRGGGRGRRGPLVLTRWDAAEGERRGAFAVEPLGPAD</sequence>
<feature type="region of interest" description="Disordered" evidence="1">
    <location>
        <begin position="169"/>
        <end position="189"/>
    </location>
</feature>
<evidence type="ECO:0000313" key="4">
    <source>
        <dbReference type="Proteomes" id="UP001139502"/>
    </source>
</evidence>
<dbReference type="SUPFAM" id="SSF53335">
    <property type="entry name" value="S-adenosyl-L-methionine-dependent methyltransferases"/>
    <property type="match status" value="1"/>
</dbReference>
<proteinExistence type="predicted"/>
<dbReference type="InterPro" id="IPR041497">
    <property type="entry name" value="Thump-like"/>
</dbReference>
<evidence type="ECO:0000313" key="3">
    <source>
        <dbReference type="EMBL" id="MCP3424882.1"/>
    </source>
</evidence>
<protein>
    <submittedName>
        <fullName evidence="3">Class I SAM-dependent methyltransferase</fullName>
    </submittedName>
</protein>
<dbReference type="InterPro" id="IPR029063">
    <property type="entry name" value="SAM-dependent_MTases_sf"/>
</dbReference>
<keyword evidence="4" id="KW-1185">Reference proteome</keyword>
<dbReference type="PANTHER" id="PTHR14741:SF32">
    <property type="entry name" value="TRIMETHYLGUANOSINE SYNTHASE"/>
    <property type="match status" value="1"/>
</dbReference>
<dbReference type="PANTHER" id="PTHR14741">
    <property type="entry name" value="S-ADENOSYLMETHIONINE-DEPENDENT METHYLTRANSFERASE RELATED"/>
    <property type="match status" value="1"/>
</dbReference>
<reference evidence="3" key="1">
    <citation type="submission" date="2022-06" db="EMBL/GenBank/DDBJ databases">
        <title>Rothia sp. isolated from sandalwood seedling.</title>
        <authorList>
            <person name="Tuikhar N."/>
            <person name="Kirdat K."/>
            <person name="Thorat V."/>
            <person name="Swetha P."/>
            <person name="Padma S."/>
            <person name="Sundararaj R."/>
            <person name="Yadav A."/>
        </authorList>
    </citation>
    <scope>NUCLEOTIDE SEQUENCE</scope>
    <source>
        <strain evidence="3">AR01</strain>
    </source>
</reference>
<dbReference type="EMBL" id="JANAFB010000003">
    <property type="protein sequence ID" value="MCP3424882.1"/>
    <property type="molecule type" value="Genomic_DNA"/>
</dbReference>
<accession>A0A9X2KGH9</accession>
<dbReference type="GO" id="GO:0032259">
    <property type="term" value="P:methylation"/>
    <property type="evidence" value="ECO:0007669"/>
    <property type="project" value="UniProtKB-KW"/>
</dbReference>
<dbReference type="Gene3D" id="3.40.50.150">
    <property type="entry name" value="Vaccinia Virus protein VP39"/>
    <property type="match status" value="1"/>
</dbReference>
<dbReference type="AlphaFoldDB" id="A0A9X2KGH9"/>
<comment type="caution">
    <text evidence="3">The sequence shown here is derived from an EMBL/GenBank/DDBJ whole genome shotgun (WGS) entry which is preliminary data.</text>
</comment>
<dbReference type="RefSeq" id="WP_254164832.1">
    <property type="nucleotide sequence ID" value="NZ_JANAFB010000003.1"/>
</dbReference>
<gene>
    <name evidence="3" type="ORF">NBM05_02260</name>
</gene>
<dbReference type="Proteomes" id="UP001139502">
    <property type="component" value="Unassembled WGS sequence"/>
</dbReference>
<name>A0A9X2KGH9_9MICC</name>
<evidence type="ECO:0000256" key="1">
    <source>
        <dbReference type="SAM" id="MobiDB-lite"/>
    </source>
</evidence>
<organism evidence="3 4">
    <name type="scientific">Rothia santali</name>
    <dbReference type="NCBI Taxonomy" id="2949643"/>
    <lineage>
        <taxon>Bacteria</taxon>
        <taxon>Bacillati</taxon>
        <taxon>Actinomycetota</taxon>
        <taxon>Actinomycetes</taxon>
        <taxon>Micrococcales</taxon>
        <taxon>Micrococcaceae</taxon>
        <taxon>Rothia</taxon>
    </lineage>
</organism>
<dbReference type="CDD" id="cd02440">
    <property type="entry name" value="AdoMet_MTases"/>
    <property type="match status" value="1"/>
</dbReference>
<feature type="domain" description="THUMP-like" evidence="2">
    <location>
        <begin position="340"/>
        <end position="414"/>
    </location>
</feature>
<dbReference type="Pfam" id="PF18096">
    <property type="entry name" value="Thump_like"/>
    <property type="match status" value="1"/>
</dbReference>
<dbReference type="GO" id="GO:0008168">
    <property type="term" value="F:methyltransferase activity"/>
    <property type="evidence" value="ECO:0007669"/>
    <property type="project" value="UniProtKB-KW"/>
</dbReference>
<keyword evidence="3" id="KW-0808">Transferase</keyword>
<keyword evidence="3" id="KW-0489">Methyltransferase</keyword>
<evidence type="ECO:0000259" key="2">
    <source>
        <dbReference type="Pfam" id="PF18096"/>
    </source>
</evidence>